<dbReference type="GO" id="GO:0008198">
    <property type="term" value="F:ferrous iron binding"/>
    <property type="evidence" value="ECO:0007669"/>
    <property type="project" value="UniProtKB-UniRule"/>
</dbReference>
<evidence type="ECO:0000256" key="3">
    <source>
        <dbReference type="ARBA" id="ARBA00022723"/>
    </source>
</evidence>
<dbReference type="EMBL" id="FOJT01000004">
    <property type="protein sequence ID" value="SFB11782.1"/>
    <property type="molecule type" value="Genomic_DNA"/>
</dbReference>
<feature type="binding site" evidence="7">
    <location>
        <position position="57"/>
    </location>
    <ligand>
        <name>Fe cation</name>
        <dbReference type="ChEBI" id="CHEBI:24875"/>
        <label>1</label>
        <note>catalytic</note>
    </ligand>
</feature>
<evidence type="ECO:0000256" key="1">
    <source>
        <dbReference type="ARBA" id="ARBA00002752"/>
    </source>
</evidence>
<dbReference type="HAMAP" id="MF_00825">
    <property type="entry name" value="3_HAO"/>
    <property type="match status" value="1"/>
</dbReference>
<feature type="binding site" evidence="7">
    <location>
        <position position="162"/>
    </location>
    <ligand>
        <name>Fe cation</name>
        <dbReference type="ChEBI" id="CHEBI:24875"/>
        <label>2</label>
    </ligand>
</feature>
<protein>
    <recommendedName>
        <fullName evidence="7">3-hydroxyanthranilate 3,4-dioxygenase</fullName>
        <ecNumber evidence="7">1.13.11.6</ecNumber>
    </recommendedName>
    <alternativeName>
        <fullName evidence="7">3-hydroxyanthranilate oxygenase</fullName>
        <shortName evidence="7">3-HAO</shortName>
    </alternativeName>
    <alternativeName>
        <fullName evidence="7">3-hydroxyanthranilic acid dioxygenase</fullName>
        <shortName evidence="7">HAD</shortName>
    </alternativeName>
</protein>
<evidence type="ECO:0000256" key="4">
    <source>
        <dbReference type="ARBA" id="ARBA00022964"/>
    </source>
</evidence>
<dbReference type="Proteomes" id="UP000199604">
    <property type="component" value="Unassembled WGS sequence"/>
</dbReference>
<feature type="binding site" evidence="7">
    <location>
        <position position="128"/>
    </location>
    <ligand>
        <name>Fe cation</name>
        <dbReference type="ChEBI" id="CHEBI:24875"/>
        <label>2</label>
    </ligand>
</feature>
<sequence>MAIARPFNLNKWIDENRHLLKPPVGNKNLYVDSGDYIVMIVAGPNARKDYHYNETEELFYQLEGNITVYIQEDGKKRAMQLSAGDMYLHPAKVPHSPVRSANSIGLVIERKRNDMGAKDGLLWFCDECNHKLHEVYFGLNDIETDFQKHFKYFYNSEALRTCDNCNHVMEVDSRYIL</sequence>
<dbReference type="STRING" id="498292.SAMN05660845_1712"/>
<gene>
    <name evidence="7" type="primary">nbaC</name>
    <name evidence="8" type="ORF">SAMN05660845_1712</name>
</gene>
<dbReference type="OrthoDB" id="5002379at2"/>
<dbReference type="InterPro" id="IPR010329">
    <property type="entry name" value="3hydroanth_dOase"/>
</dbReference>
<comment type="similarity">
    <text evidence="7">Belongs to the 3-HAO family.</text>
</comment>
<evidence type="ECO:0000313" key="9">
    <source>
        <dbReference type="Proteomes" id="UP000199604"/>
    </source>
</evidence>
<dbReference type="NCBIfam" id="NF009763">
    <property type="entry name" value="PRK13264.1"/>
    <property type="match status" value="1"/>
</dbReference>
<dbReference type="GO" id="GO:0009435">
    <property type="term" value="P:NAD+ biosynthetic process"/>
    <property type="evidence" value="ECO:0007669"/>
    <property type="project" value="UniProtKB-UniPathway"/>
</dbReference>
<dbReference type="RefSeq" id="WP_091476146.1">
    <property type="nucleotide sequence ID" value="NZ_FOJT01000004.1"/>
</dbReference>
<feature type="binding site" evidence="7">
    <location>
        <position position="57"/>
    </location>
    <ligand>
        <name>substrate</name>
    </ligand>
</feature>
<comment type="catalytic activity">
    <reaction evidence="7">
        <text>3-hydroxyanthranilate + O2 = (2Z,4Z)-2-amino-3-carboxymuconate 6-semialdehyde</text>
        <dbReference type="Rhea" id="RHEA:17953"/>
        <dbReference type="ChEBI" id="CHEBI:15379"/>
        <dbReference type="ChEBI" id="CHEBI:36559"/>
        <dbReference type="ChEBI" id="CHEBI:77612"/>
        <dbReference type="EC" id="1.13.11.6"/>
    </reaction>
</comment>
<accession>A0A1I0YF07</accession>
<dbReference type="GO" id="GO:0043420">
    <property type="term" value="P:anthranilate metabolic process"/>
    <property type="evidence" value="ECO:0007669"/>
    <property type="project" value="UniProtKB-UniRule"/>
</dbReference>
<keyword evidence="9" id="KW-1185">Reference proteome</keyword>
<comment type="pathway">
    <text evidence="7">Cofactor biosynthesis; NAD(+) biosynthesis; quinolinate from L-kynurenine: step 3/3.</text>
</comment>
<feature type="binding site" evidence="7">
    <location>
        <position position="47"/>
    </location>
    <ligand>
        <name>O2</name>
        <dbReference type="ChEBI" id="CHEBI:15379"/>
    </ligand>
</feature>
<evidence type="ECO:0000256" key="5">
    <source>
        <dbReference type="ARBA" id="ARBA00023002"/>
    </source>
</evidence>
<evidence type="ECO:0000256" key="6">
    <source>
        <dbReference type="ARBA" id="ARBA00023004"/>
    </source>
</evidence>
<feature type="binding site" evidence="7">
    <location>
        <position position="125"/>
    </location>
    <ligand>
        <name>Fe cation</name>
        <dbReference type="ChEBI" id="CHEBI:24875"/>
        <label>2</label>
    </ligand>
</feature>
<evidence type="ECO:0000256" key="2">
    <source>
        <dbReference type="ARBA" id="ARBA00022642"/>
    </source>
</evidence>
<keyword evidence="5 7" id="KW-0560">Oxidoreductase</keyword>
<keyword evidence="4 7" id="KW-0223">Dioxygenase</keyword>
<dbReference type="UniPathway" id="UPA00253">
    <property type="reaction ID" value="UER00330"/>
</dbReference>
<keyword evidence="2 7" id="KW-0662">Pyridine nucleotide biosynthesis</keyword>
<dbReference type="GO" id="GO:0019805">
    <property type="term" value="P:quinolinate biosynthetic process"/>
    <property type="evidence" value="ECO:0007669"/>
    <property type="project" value="UniProtKB-UniRule"/>
</dbReference>
<dbReference type="PANTHER" id="PTHR15497:SF1">
    <property type="entry name" value="3-HYDROXYANTHRANILATE 3,4-DIOXYGENASE"/>
    <property type="match status" value="1"/>
</dbReference>
<keyword evidence="6 7" id="KW-0408">Iron</keyword>
<dbReference type="GO" id="GO:0006569">
    <property type="term" value="P:L-tryptophan catabolic process"/>
    <property type="evidence" value="ECO:0007669"/>
    <property type="project" value="UniProtKB-UniRule"/>
</dbReference>
<dbReference type="PANTHER" id="PTHR15497">
    <property type="entry name" value="3-HYDROXYANTHRANILATE 3,4-DIOXYGENASE"/>
    <property type="match status" value="1"/>
</dbReference>
<dbReference type="InterPro" id="IPR011051">
    <property type="entry name" value="RmlC_Cupin_sf"/>
</dbReference>
<organism evidence="8 9">
    <name type="scientific">Flavobacterium swingsii</name>
    <dbReference type="NCBI Taxonomy" id="498292"/>
    <lineage>
        <taxon>Bacteria</taxon>
        <taxon>Pseudomonadati</taxon>
        <taxon>Bacteroidota</taxon>
        <taxon>Flavobacteriia</taxon>
        <taxon>Flavobacteriales</taxon>
        <taxon>Flavobacteriaceae</taxon>
        <taxon>Flavobacterium</taxon>
    </lineage>
</organism>
<proteinExistence type="inferred from homology"/>
<feature type="binding site" evidence="7">
    <location>
        <position position="109"/>
    </location>
    <ligand>
        <name>substrate</name>
    </ligand>
</feature>
<dbReference type="Pfam" id="PF06052">
    <property type="entry name" value="3-HAO"/>
    <property type="match status" value="1"/>
</dbReference>
<dbReference type="EC" id="1.13.11.6" evidence="7"/>
<dbReference type="Gene3D" id="2.60.120.10">
    <property type="entry name" value="Jelly Rolls"/>
    <property type="match status" value="1"/>
</dbReference>
<dbReference type="InterPro" id="IPR014710">
    <property type="entry name" value="RmlC-like_jellyroll"/>
</dbReference>
<dbReference type="CDD" id="cd06123">
    <property type="entry name" value="cupin_HAO"/>
    <property type="match status" value="1"/>
</dbReference>
<evidence type="ECO:0000313" key="8">
    <source>
        <dbReference type="EMBL" id="SFB11782.1"/>
    </source>
</evidence>
<dbReference type="SUPFAM" id="SSF51182">
    <property type="entry name" value="RmlC-like cupins"/>
    <property type="match status" value="1"/>
</dbReference>
<dbReference type="AlphaFoldDB" id="A0A1I0YF07"/>
<comment type="function">
    <text evidence="1 7">Catalyzes the oxidative ring opening of 3-hydroxyanthranilate to 2-amino-3-carboxymuconate semialdehyde, which spontaneously cyclizes to quinolinate.</text>
</comment>
<comment type="cofactor">
    <cofactor evidence="7">
        <name>Fe(2+)</name>
        <dbReference type="ChEBI" id="CHEBI:29033"/>
    </cofactor>
    <text evidence="7">Binds 2 Fe(2+) ions per subunit.</text>
</comment>
<feature type="binding site" evidence="7">
    <location>
        <position position="165"/>
    </location>
    <ligand>
        <name>Fe cation</name>
        <dbReference type="ChEBI" id="CHEBI:24875"/>
        <label>2</label>
    </ligand>
</feature>
<feature type="binding site" evidence="7">
    <location>
        <position position="99"/>
    </location>
    <ligand>
        <name>substrate</name>
    </ligand>
</feature>
<name>A0A1I0YF07_9FLAO</name>
<keyword evidence="3 7" id="KW-0479">Metal-binding</keyword>
<dbReference type="NCBIfam" id="TIGR03037">
    <property type="entry name" value="anthran_nbaC"/>
    <property type="match status" value="1"/>
</dbReference>
<dbReference type="GO" id="GO:0000334">
    <property type="term" value="F:3-hydroxyanthranilate 3,4-dioxygenase activity"/>
    <property type="evidence" value="ECO:0007669"/>
    <property type="project" value="UniProtKB-UniRule"/>
</dbReference>
<feature type="binding site" evidence="7">
    <location>
        <position position="95"/>
    </location>
    <ligand>
        <name>Fe cation</name>
        <dbReference type="ChEBI" id="CHEBI:24875"/>
        <label>1</label>
        <note>catalytic</note>
    </ligand>
</feature>
<reference evidence="9" key="1">
    <citation type="submission" date="2016-10" db="EMBL/GenBank/DDBJ databases">
        <authorList>
            <person name="Varghese N."/>
            <person name="Submissions S."/>
        </authorList>
    </citation>
    <scope>NUCLEOTIDE SEQUENCE [LARGE SCALE GENOMIC DNA]</scope>
    <source>
        <strain evidence="9">DSM 21789</strain>
    </source>
</reference>
<feature type="binding site" evidence="7">
    <location>
        <position position="51"/>
    </location>
    <ligand>
        <name>Fe cation</name>
        <dbReference type="ChEBI" id="CHEBI:24875"/>
        <label>1</label>
        <note>catalytic</note>
    </ligand>
</feature>
<evidence type="ECO:0000256" key="7">
    <source>
        <dbReference type="HAMAP-Rule" id="MF_00825"/>
    </source>
</evidence>